<dbReference type="EMBL" id="CM045760">
    <property type="protein sequence ID" value="KAI8027724.1"/>
    <property type="molecule type" value="Genomic_DNA"/>
</dbReference>
<proteinExistence type="predicted"/>
<name>A0ACC0IR09_9ERIC</name>
<accession>A0ACC0IR09</accession>
<gene>
    <name evidence="1" type="ORF">LOK49_LG02G00858</name>
</gene>
<evidence type="ECO:0000313" key="1">
    <source>
        <dbReference type="EMBL" id="KAI8027724.1"/>
    </source>
</evidence>
<keyword evidence="2" id="KW-1185">Reference proteome</keyword>
<comment type="caution">
    <text evidence="1">The sequence shown here is derived from an EMBL/GenBank/DDBJ whole genome shotgun (WGS) entry which is preliminary data.</text>
</comment>
<sequence>MGHVNESPRTSSSLSFLSHLFKPFNSPLSLFSLYHCSGHVRRRSIVTTTRRSDHHHSSSVVASAFISREKERRASCLLGLVSALEEGIGRRGCRHWKKGLVSALVGTSCWVCYRVCRGWEGKNRG</sequence>
<dbReference type="Proteomes" id="UP001060215">
    <property type="component" value="Chromosome 3"/>
</dbReference>
<reference evidence="1 2" key="1">
    <citation type="journal article" date="2022" name="Plant J.">
        <title>Chromosome-level genome of Camellia lanceoleosa provides a valuable resource for understanding genome evolution and self-incompatibility.</title>
        <authorList>
            <person name="Gong W."/>
            <person name="Xiao S."/>
            <person name="Wang L."/>
            <person name="Liao Z."/>
            <person name="Chang Y."/>
            <person name="Mo W."/>
            <person name="Hu G."/>
            <person name="Li W."/>
            <person name="Zhao G."/>
            <person name="Zhu H."/>
            <person name="Hu X."/>
            <person name="Ji K."/>
            <person name="Xiang X."/>
            <person name="Song Q."/>
            <person name="Yuan D."/>
            <person name="Jin S."/>
            <person name="Zhang L."/>
        </authorList>
    </citation>
    <scope>NUCLEOTIDE SEQUENCE [LARGE SCALE GENOMIC DNA]</scope>
    <source>
        <strain evidence="1">SQ_2022a</strain>
    </source>
</reference>
<evidence type="ECO:0000313" key="2">
    <source>
        <dbReference type="Proteomes" id="UP001060215"/>
    </source>
</evidence>
<protein>
    <submittedName>
        <fullName evidence="1">Uncharacterized protein</fullName>
    </submittedName>
</protein>
<organism evidence="1 2">
    <name type="scientific">Camellia lanceoleosa</name>
    <dbReference type="NCBI Taxonomy" id="1840588"/>
    <lineage>
        <taxon>Eukaryota</taxon>
        <taxon>Viridiplantae</taxon>
        <taxon>Streptophyta</taxon>
        <taxon>Embryophyta</taxon>
        <taxon>Tracheophyta</taxon>
        <taxon>Spermatophyta</taxon>
        <taxon>Magnoliopsida</taxon>
        <taxon>eudicotyledons</taxon>
        <taxon>Gunneridae</taxon>
        <taxon>Pentapetalae</taxon>
        <taxon>asterids</taxon>
        <taxon>Ericales</taxon>
        <taxon>Theaceae</taxon>
        <taxon>Camellia</taxon>
    </lineage>
</organism>